<evidence type="ECO:0000313" key="2">
    <source>
        <dbReference type="EMBL" id="EEE06967.1"/>
    </source>
</evidence>
<proteinExistence type="predicted"/>
<evidence type="ECO:0000256" key="1">
    <source>
        <dbReference type="SAM" id="MobiDB-lite"/>
    </source>
</evidence>
<protein>
    <submittedName>
        <fullName evidence="2">Uncharacterized protein</fullName>
    </submittedName>
</protein>
<dbReference type="Proteomes" id="UP000004535">
    <property type="component" value="Unassembled WGS sequence"/>
</dbReference>
<feature type="compositionally biased region" description="Basic residues" evidence="1">
    <location>
        <begin position="8"/>
        <end position="17"/>
    </location>
</feature>
<comment type="caution">
    <text evidence="2">The sequence shown here is derived from an EMBL/GenBank/DDBJ whole genome shotgun (WGS) entry which is preliminary data.</text>
</comment>
<evidence type="ECO:0000313" key="3">
    <source>
        <dbReference type="Proteomes" id="UP000004535"/>
    </source>
</evidence>
<name>B9BQS2_9BURK</name>
<organism evidence="2 3">
    <name type="scientific">Burkholderia multivorans CGD2</name>
    <dbReference type="NCBI Taxonomy" id="513052"/>
    <lineage>
        <taxon>Bacteria</taxon>
        <taxon>Pseudomonadati</taxon>
        <taxon>Pseudomonadota</taxon>
        <taxon>Betaproteobacteria</taxon>
        <taxon>Burkholderiales</taxon>
        <taxon>Burkholderiaceae</taxon>
        <taxon>Burkholderia</taxon>
        <taxon>Burkholderia cepacia complex</taxon>
    </lineage>
</organism>
<sequence length="43" mass="4913">MRVPSARGRQRTGRRGPRPSPVPSRDPRHRSRSGEFAVRRAFA</sequence>
<dbReference type="AlphaFoldDB" id="B9BQS2"/>
<dbReference type="EMBL" id="ACFC01000005">
    <property type="protein sequence ID" value="EEE06967.1"/>
    <property type="molecule type" value="Genomic_DNA"/>
</dbReference>
<accession>B9BQS2</accession>
<feature type="region of interest" description="Disordered" evidence="1">
    <location>
        <begin position="1"/>
        <end position="43"/>
    </location>
</feature>
<reference evidence="2 3" key="1">
    <citation type="journal article" date="2012" name="J. Bacteriol.">
        <title>Draft Genome Sequence Determination for Cystic Fibrosis and Chronic Granulomatous Disease Burkholderia multivorans Isolates.</title>
        <authorList>
            <person name="Varga J.J."/>
            <person name="Losada L."/>
            <person name="Zelazny A.M."/>
            <person name="Brinkac L."/>
            <person name="Harkins D."/>
            <person name="Radune D."/>
            <person name="Hostetler J."/>
            <person name="Sampaio E.P."/>
            <person name="Ronning C.M."/>
            <person name="Nierman W.C."/>
            <person name="Greenberg D.E."/>
            <person name="Holland S.M."/>
            <person name="Goldberg J.B."/>
        </authorList>
    </citation>
    <scope>NUCLEOTIDE SEQUENCE [LARGE SCALE GENOMIC DNA]</scope>
    <source>
        <strain evidence="2 3">CGD2</strain>
    </source>
</reference>
<gene>
    <name evidence="2" type="ORF">BURMUCGD2_1097</name>
</gene>